<accession>A0ACC1N7N8</accession>
<protein>
    <submittedName>
        <fullName evidence="1">Uncharacterized protein</fullName>
    </submittedName>
</protein>
<evidence type="ECO:0000313" key="2">
    <source>
        <dbReference type="Proteomes" id="UP001143856"/>
    </source>
</evidence>
<organism evidence="1 2">
    <name type="scientific">Xylaria curta</name>
    <dbReference type="NCBI Taxonomy" id="42375"/>
    <lineage>
        <taxon>Eukaryota</taxon>
        <taxon>Fungi</taxon>
        <taxon>Dikarya</taxon>
        <taxon>Ascomycota</taxon>
        <taxon>Pezizomycotina</taxon>
        <taxon>Sordariomycetes</taxon>
        <taxon>Xylariomycetidae</taxon>
        <taxon>Xylariales</taxon>
        <taxon>Xylariaceae</taxon>
        <taxon>Xylaria</taxon>
    </lineage>
</organism>
<evidence type="ECO:0000313" key="1">
    <source>
        <dbReference type="EMBL" id="KAJ2975305.1"/>
    </source>
</evidence>
<dbReference type="EMBL" id="JAPDGR010002541">
    <property type="protein sequence ID" value="KAJ2975305.1"/>
    <property type="molecule type" value="Genomic_DNA"/>
</dbReference>
<comment type="caution">
    <text evidence="1">The sequence shown here is derived from an EMBL/GenBank/DDBJ whole genome shotgun (WGS) entry which is preliminary data.</text>
</comment>
<gene>
    <name evidence="1" type="ORF">NUW58_g8395</name>
</gene>
<name>A0ACC1N7N8_9PEZI</name>
<reference evidence="1" key="1">
    <citation type="submission" date="2022-10" db="EMBL/GenBank/DDBJ databases">
        <title>Genome Sequence of Xylaria curta.</title>
        <authorList>
            <person name="Buettner E."/>
        </authorList>
    </citation>
    <scope>NUCLEOTIDE SEQUENCE</scope>
    <source>
        <strain evidence="1">Babe10</strain>
    </source>
</reference>
<keyword evidence="2" id="KW-1185">Reference proteome</keyword>
<sequence length="97" mass="11060">MCPTTDSRCSCEGANASPDSYSNAYKKFLLMFAEAQMSSFEKGYGWWYWTWDTESNPQWSYRKGLAAGILPAKAYDRDFNCDSDVPDFGDEGLDETY</sequence>
<dbReference type="Proteomes" id="UP001143856">
    <property type="component" value="Unassembled WGS sequence"/>
</dbReference>
<proteinExistence type="predicted"/>